<sequence length="69" mass="7457">MLTSTSNATTIPTLVDALMRDPIVSKVGVVGGPVKRWEHRCWGESGAWRDAGHQVSTAAAPARTRTIRE</sequence>
<protein>
    <submittedName>
        <fullName evidence="1">Uncharacterized protein</fullName>
    </submittedName>
</protein>
<keyword evidence="2" id="KW-1185">Reference proteome</keyword>
<dbReference type="EMBL" id="JAQNDN010000013">
    <property type="protein sequence ID" value="MDC0670756.1"/>
    <property type="molecule type" value="Genomic_DNA"/>
</dbReference>
<organism evidence="1 2">
    <name type="scientific">Nannocystis radixulma</name>
    <dbReference type="NCBI Taxonomy" id="2995305"/>
    <lineage>
        <taxon>Bacteria</taxon>
        <taxon>Pseudomonadati</taxon>
        <taxon>Myxococcota</taxon>
        <taxon>Polyangia</taxon>
        <taxon>Nannocystales</taxon>
        <taxon>Nannocystaceae</taxon>
        <taxon>Nannocystis</taxon>
    </lineage>
</organism>
<reference evidence="1 2" key="1">
    <citation type="submission" date="2022-11" db="EMBL/GenBank/DDBJ databases">
        <title>Minimal conservation of predation-associated metabolite biosynthetic gene clusters underscores biosynthetic potential of Myxococcota including descriptions for ten novel species: Archangium lansinium sp. nov., Myxococcus landrumus sp. nov., Nannocystis bai.</title>
        <authorList>
            <person name="Ahearne A."/>
            <person name="Stevens C."/>
            <person name="Dowd S."/>
        </authorList>
    </citation>
    <scope>NUCLEOTIDE SEQUENCE [LARGE SCALE GENOMIC DNA]</scope>
    <source>
        <strain evidence="1 2">NCELM</strain>
    </source>
</reference>
<dbReference type="Proteomes" id="UP001217838">
    <property type="component" value="Unassembled WGS sequence"/>
</dbReference>
<evidence type="ECO:0000313" key="2">
    <source>
        <dbReference type="Proteomes" id="UP001217838"/>
    </source>
</evidence>
<gene>
    <name evidence="1" type="ORF">POL58_23570</name>
</gene>
<evidence type="ECO:0000313" key="1">
    <source>
        <dbReference type="EMBL" id="MDC0670756.1"/>
    </source>
</evidence>
<comment type="caution">
    <text evidence="1">The sequence shown here is derived from an EMBL/GenBank/DDBJ whole genome shotgun (WGS) entry which is preliminary data.</text>
</comment>
<proteinExistence type="predicted"/>
<name>A0ABT5B9E3_9BACT</name>
<dbReference type="RefSeq" id="WP_272000659.1">
    <property type="nucleotide sequence ID" value="NZ_JAQNDN010000013.1"/>
</dbReference>
<accession>A0ABT5B9E3</accession>